<reference evidence="2" key="1">
    <citation type="submission" date="2023-07" db="EMBL/GenBank/DDBJ databases">
        <authorList>
            <consortium name="AG Swart"/>
            <person name="Singh M."/>
            <person name="Singh A."/>
            <person name="Seah K."/>
            <person name="Emmerich C."/>
        </authorList>
    </citation>
    <scope>NUCLEOTIDE SEQUENCE</scope>
    <source>
        <strain evidence="2">DP1</strain>
    </source>
</reference>
<feature type="compositionally biased region" description="Polar residues" evidence="1">
    <location>
        <begin position="24"/>
        <end position="41"/>
    </location>
</feature>
<evidence type="ECO:0000313" key="2">
    <source>
        <dbReference type="EMBL" id="CAI2359942.1"/>
    </source>
</evidence>
<name>A0AAD1X5W0_EUPCR</name>
<keyword evidence="3" id="KW-1185">Reference proteome</keyword>
<protein>
    <submittedName>
        <fullName evidence="2">Uncharacterized protein</fullName>
    </submittedName>
</protein>
<comment type="caution">
    <text evidence="2">The sequence shown here is derived from an EMBL/GenBank/DDBJ whole genome shotgun (WGS) entry which is preliminary data.</text>
</comment>
<proteinExistence type="predicted"/>
<organism evidence="2 3">
    <name type="scientific">Euplotes crassus</name>
    <dbReference type="NCBI Taxonomy" id="5936"/>
    <lineage>
        <taxon>Eukaryota</taxon>
        <taxon>Sar</taxon>
        <taxon>Alveolata</taxon>
        <taxon>Ciliophora</taxon>
        <taxon>Intramacronucleata</taxon>
        <taxon>Spirotrichea</taxon>
        <taxon>Hypotrichia</taxon>
        <taxon>Euplotida</taxon>
        <taxon>Euplotidae</taxon>
        <taxon>Moneuplotes</taxon>
    </lineage>
</organism>
<dbReference type="EMBL" id="CAMPGE010001170">
    <property type="protein sequence ID" value="CAI2359942.1"/>
    <property type="molecule type" value="Genomic_DNA"/>
</dbReference>
<evidence type="ECO:0000313" key="3">
    <source>
        <dbReference type="Proteomes" id="UP001295684"/>
    </source>
</evidence>
<gene>
    <name evidence="2" type="ORF">ECRASSUSDP1_LOCUS1236</name>
</gene>
<accession>A0AAD1X5W0</accession>
<dbReference type="AlphaFoldDB" id="A0AAD1X5W0"/>
<evidence type="ECO:0000256" key="1">
    <source>
        <dbReference type="SAM" id="MobiDB-lite"/>
    </source>
</evidence>
<dbReference type="Proteomes" id="UP001295684">
    <property type="component" value="Unassembled WGS sequence"/>
</dbReference>
<feature type="region of interest" description="Disordered" evidence="1">
    <location>
        <begin position="19"/>
        <end position="41"/>
    </location>
</feature>
<sequence length="60" mass="6777">MSKTRGEVMATYNLQDTDKGVSIESHSGLDSQPTLDWPSQSNYRPYNGSYYMGFNDGHNQ</sequence>